<dbReference type="AlphaFoldDB" id="A0A223NR84"/>
<organism evidence="2 3">
    <name type="scientific">Mucilaginibacter xinganensis</name>
    <dbReference type="NCBI Taxonomy" id="1234841"/>
    <lineage>
        <taxon>Bacteria</taxon>
        <taxon>Pseudomonadati</taxon>
        <taxon>Bacteroidota</taxon>
        <taxon>Sphingobacteriia</taxon>
        <taxon>Sphingobacteriales</taxon>
        <taxon>Sphingobacteriaceae</taxon>
        <taxon>Mucilaginibacter</taxon>
    </lineage>
</organism>
<evidence type="ECO:0000313" key="3">
    <source>
        <dbReference type="Proteomes" id="UP000215002"/>
    </source>
</evidence>
<dbReference type="EMBL" id="CP022743">
    <property type="protein sequence ID" value="ASU32373.1"/>
    <property type="molecule type" value="Genomic_DNA"/>
</dbReference>
<accession>A0A223NR84</accession>
<dbReference type="Proteomes" id="UP000215002">
    <property type="component" value="Chromosome"/>
</dbReference>
<keyword evidence="1" id="KW-0812">Transmembrane</keyword>
<keyword evidence="1" id="KW-1133">Transmembrane helix</keyword>
<keyword evidence="1" id="KW-0472">Membrane</keyword>
<proteinExistence type="predicted"/>
<sequence>MWHLTKLVDFFLRHEGTFAIFLAVEGVFLPVKGKRLKLTTDGFKLAADY</sequence>
<name>A0A223NR84_9SPHI</name>
<gene>
    <name evidence="2" type="ORF">MuYL_0470</name>
</gene>
<reference evidence="2 3" key="1">
    <citation type="submission" date="2017-08" db="EMBL/GenBank/DDBJ databases">
        <title>Complete genome sequence of Mucilaginibacter sp. strain BJC16-A31.</title>
        <authorList>
            <consortium name="Henan University of Science and Technology"/>
            <person name="You X."/>
        </authorList>
    </citation>
    <scope>NUCLEOTIDE SEQUENCE [LARGE SCALE GENOMIC DNA]</scope>
    <source>
        <strain evidence="2 3">BJC16-A31</strain>
    </source>
</reference>
<feature type="transmembrane region" description="Helical" evidence="1">
    <location>
        <begin position="12"/>
        <end position="31"/>
    </location>
</feature>
<evidence type="ECO:0000256" key="1">
    <source>
        <dbReference type="SAM" id="Phobius"/>
    </source>
</evidence>
<evidence type="ECO:0000313" key="2">
    <source>
        <dbReference type="EMBL" id="ASU32373.1"/>
    </source>
</evidence>
<keyword evidence="3" id="KW-1185">Reference proteome</keyword>
<dbReference type="KEGG" id="muc:MuYL_0470"/>
<protein>
    <submittedName>
        <fullName evidence="2">Uncharacterized protein</fullName>
    </submittedName>
</protein>